<feature type="signal peptide" evidence="1">
    <location>
        <begin position="1"/>
        <end position="19"/>
    </location>
</feature>
<evidence type="ECO:0000313" key="3">
    <source>
        <dbReference type="Proteomes" id="UP001139125"/>
    </source>
</evidence>
<protein>
    <submittedName>
        <fullName evidence="2">Histidine phosphatase family protein</fullName>
    </submittedName>
</protein>
<dbReference type="Pfam" id="PF00300">
    <property type="entry name" value="His_Phos_1"/>
    <property type="match status" value="1"/>
</dbReference>
<dbReference type="Gene3D" id="3.40.50.1240">
    <property type="entry name" value="Phosphoglycerate mutase-like"/>
    <property type="match status" value="1"/>
</dbReference>
<dbReference type="PANTHER" id="PTHR16469">
    <property type="entry name" value="UBIQUITIN-ASSOCIATED AND SH3 DOMAIN-CONTAINING BA-RELATED"/>
    <property type="match status" value="1"/>
</dbReference>
<evidence type="ECO:0000256" key="1">
    <source>
        <dbReference type="SAM" id="SignalP"/>
    </source>
</evidence>
<dbReference type="CDD" id="cd07067">
    <property type="entry name" value="HP_PGM_like"/>
    <property type="match status" value="1"/>
</dbReference>
<organism evidence="2 3">
    <name type="scientific">Gracilimonas sediminicola</name>
    <dbReference type="NCBI Taxonomy" id="2952158"/>
    <lineage>
        <taxon>Bacteria</taxon>
        <taxon>Pseudomonadati</taxon>
        <taxon>Balneolota</taxon>
        <taxon>Balneolia</taxon>
        <taxon>Balneolales</taxon>
        <taxon>Balneolaceae</taxon>
        <taxon>Gracilimonas</taxon>
    </lineage>
</organism>
<proteinExistence type="predicted"/>
<feature type="chain" id="PRO_5040770220" evidence="1">
    <location>
        <begin position="20"/>
        <end position="171"/>
    </location>
</feature>
<accession>A0A9X2L5J6</accession>
<dbReference type="SMART" id="SM00855">
    <property type="entry name" value="PGAM"/>
    <property type="match status" value="1"/>
</dbReference>
<dbReference type="AlphaFoldDB" id="A0A9X2L5J6"/>
<evidence type="ECO:0000313" key="2">
    <source>
        <dbReference type="EMBL" id="MCP9292763.1"/>
    </source>
</evidence>
<reference evidence="2" key="1">
    <citation type="submission" date="2022-06" db="EMBL/GenBank/DDBJ databases">
        <title>Gracilimonas sp. CAU 1638 isolated from sea sediment.</title>
        <authorList>
            <person name="Kim W."/>
        </authorList>
    </citation>
    <scope>NUCLEOTIDE SEQUENCE</scope>
    <source>
        <strain evidence="2">CAU 1638</strain>
    </source>
</reference>
<dbReference type="InterPro" id="IPR013078">
    <property type="entry name" value="His_Pase_superF_clade-1"/>
</dbReference>
<comment type="caution">
    <text evidence="2">The sequence shown here is derived from an EMBL/GenBank/DDBJ whole genome shotgun (WGS) entry which is preliminary data.</text>
</comment>
<dbReference type="SUPFAM" id="SSF53254">
    <property type="entry name" value="Phosphoglycerate mutase-like"/>
    <property type="match status" value="1"/>
</dbReference>
<dbReference type="Proteomes" id="UP001139125">
    <property type="component" value="Unassembled WGS sequence"/>
</dbReference>
<dbReference type="EMBL" id="JANDBC010000003">
    <property type="protein sequence ID" value="MCP9292763.1"/>
    <property type="molecule type" value="Genomic_DNA"/>
</dbReference>
<dbReference type="InterPro" id="IPR051710">
    <property type="entry name" value="Phosphatase_SH3-domain"/>
</dbReference>
<keyword evidence="1" id="KW-0732">Signal</keyword>
<sequence>MKKLLLIAGILLITLNVFAQSGENLATETTLIFVRHAEKMDDGTRNPHLSEEGKARAVRLADILLKEHNVSAVYSTPYYRTKETASPIADSLGLDIQEYGLDDPKALVQSIIDTYKGSTALIVGHSNTTPLLVNLSIGEQRFEQLDEKAYGDIFIVTIADGEDPVVERISY</sequence>
<keyword evidence="3" id="KW-1185">Reference proteome</keyword>
<name>A0A9X2L5J6_9BACT</name>
<gene>
    <name evidence="2" type="ORF">NM125_14330</name>
</gene>
<dbReference type="RefSeq" id="WP_255135661.1">
    <property type="nucleotide sequence ID" value="NZ_JANDBC010000003.1"/>
</dbReference>
<dbReference type="PANTHER" id="PTHR16469:SF27">
    <property type="entry name" value="UBIQUITIN-ASSOCIATED AND SH3 DOMAIN-CONTAINING BA-RELATED"/>
    <property type="match status" value="1"/>
</dbReference>
<dbReference type="InterPro" id="IPR029033">
    <property type="entry name" value="His_PPase_superfam"/>
</dbReference>